<dbReference type="AlphaFoldDB" id="A0A1I6DL51"/>
<organism evidence="4 5">
    <name type="scientific">Desulfoscipio geothermicus DSM 3669</name>
    <dbReference type="NCBI Taxonomy" id="1121426"/>
    <lineage>
        <taxon>Bacteria</taxon>
        <taxon>Bacillati</taxon>
        <taxon>Bacillota</taxon>
        <taxon>Clostridia</taxon>
        <taxon>Eubacteriales</taxon>
        <taxon>Desulfallaceae</taxon>
        <taxon>Desulfoscipio</taxon>
    </lineage>
</organism>
<dbReference type="InterPro" id="IPR036660">
    <property type="entry name" value="Fe-S_hydroAse_TtdB_cat_sf"/>
</dbReference>
<dbReference type="Gene3D" id="3.20.130.10">
    <property type="entry name" value="Fe-S hydro-lyase, tartrate dehydratase beta-type, catalytic domain"/>
    <property type="match status" value="1"/>
</dbReference>
<dbReference type="NCBIfam" id="TIGR00723">
    <property type="entry name" value="ttdB_fumA_fumB"/>
    <property type="match status" value="1"/>
</dbReference>
<evidence type="ECO:0000259" key="3">
    <source>
        <dbReference type="Pfam" id="PF05683"/>
    </source>
</evidence>
<comment type="similarity">
    <text evidence="1">Belongs to the class-I fumarase family.</text>
</comment>
<dbReference type="Pfam" id="PF05683">
    <property type="entry name" value="Fumerase_C"/>
    <property type="match status" value="1"/>
</dbReference>
<dbReference type="SUPFAM" id="SSF117457">
    <property type="entry name" value="FumA C-terminal domain-like"/>
    <property type="match status" value="1"/>
</dbReference>
<accession>A0A1I6DL51</accession>
<dbReference type="EMBL" id="FOYM01000013">
    <property type="protein sequence ID" value="SFR06185.1"/>
    <property type="molecule type" value="Genomic_DNA"/>
</dbReference>
<protein>
    <submittedName>
        <fullName evidence="4">Fumarate hydratase subunit beta</fullName>
    </submittedName>
</protein>
<dbReference type="NCBIfam" id="NF005310">
    <property type="entry name" value="PRK06842.1"/>
    <property type="match status" value="1"/>
</dbReference>
<dbReference type="GO" id="GO:0016836">
    <property type="term" value="F:hydro-lyase activity"/>
    <property type="evidence" value="ECO:0007669"/>
    <property type="project" value="InterPro"/>
</dbReference>
<proteinExistence type="inferred from homology"/>
<dbReference type="PANTHER" id="PTHR43351">
    <property type="entry name" value="L(+)-TARTRATE DEHYDRATASE SUBUNIT BETA"/>
    <property type="match status" value="1"/>
</dbReference>
<feature type="domain" description="Fe-S hydro-lyase tartrate dehydratase beta-type catalytic" evidence="3">
    <location>
        <begin position="7"/>
        <end position="181"/>
    </location>
</feature>
<dbReference type="Proteomes" id="UP000199584">
    <property type="component" value="Unassembled WGS sequence"/>
</dbReference>
<name>A0A1I6DL51_9FIRM</name>
<gene>
    <name evidence="4" type="ORF">SAMN05660706_11321</name>
</gene>
<evidence type="ECO:0000313" key="4">
    <source>
        <dbReference type="EMBL" id="SFR06185.1"/>
    </source>
</evidence>
<dbReference type="InterPro" id="IPR004647">
    <property type="entry name" value="Fe-S_hydro-lyase_TtdB-typ_cat"/>
</dbReference>
<keyword evidence="5" id="KW-1185">Reference proteome</keyword>
<dbReference type="STRING" id="39060.SAMN05660706_11321"/>
<keyword evidence="2" id="KW-0456">Lyase</keyword>
<dbReference type="PANTHER" id="PTHR43351:SF2">
    <property type="entry name" value="L(+)-TARTRATE DEHYDRATASE SUBUNIT BETA-RELATED"/>
    <property type="match status" value="1"/>
</dbReference>
<evidence type="ECO:0000256" key="1">
    <source>
        <dbReference type="ARBA" id="ARBA00008876"/>
    </source>
</evidence>
<sequence length="189" mass="20317">MIVVTITKIKLTTPISDEDVRKLRIGQKVLLNGVIYTGRDAAHKKLVELLNNGQELPLDLHGQIIYYVGPSPAKPEQVIGSAGPTTSGRMDLYAPRLIALGLKGMVGKGKRSPEVIKAMKQHKAVYFAAVGGAAALISKCIKQCEVVAYPELGPEAIHRLEVENMPVIVVNDTLGGDLYAEGTKIYATS</sequence>
<reference evidence="5" key="1">
    <citation type="submission" date="2016-10" db="EMBL/GenBank/DDBJ databases">
        <authorList>
            <person name="Varghese N."/>
            <person name="Submissions S."/>
        </authorList>
    </citation>
    <scope>NUCLEOTIDE SEQUENCE [LARGE SCALE GENOMIC DNA]</scope>
    <source>
        <strain evidence="5">DSM 3669</strain>
    </source>
</reference>
<evidence type="ECO:0000313" key="5">
    <source>
        <dbReference type="Proteomes" id="UP000199584"/>
    </source>
</evidence>
<evidence type="ECO:0000256" key="2">
    <source>
        <dbReference type="ARBA" id="ARBA00023239"/>
    </source>
</evidence>